<dbReference type="AlphaFoldDB" id="X0WTN7"/>
<evidence type="ECO:0000313" key="1">
    <source>
        <dbReference type="EMBL" id="GAG34359.1"/>
    </source>
</evidence>
<gene>
    <name evidence="1" type="ORF">S01H1_70541</name>
</gene>
<reference evidence="1" key="1">
    <citation type="journal article" date="2014" name="Front. Microbiol.">
        <title>High frequency of phylogenetically diverse reductive dehalogenase-homologous genes in deep subseafloor sedimentary metagenomes.</title>
        <authorList>
            <person name="Kawai M."/>
            <person name="Futagami T."/>
            <person name="Toyoda A."/>
            <person name="Takaki Y."/>
            <person name="Nishi S."/>
            <person name="Hori S."/>
            <person name="Arai W."/>
            <person name="Tsubouchi T."/>
            <person name="Morono Y."/>
            <person name="Uchiyama I."/>
            <person name="Ito T."/>
            <person name="Fujiyama A."/>
            <person name="Inagaki F."/>
            <person name="Takami H."/>
        </authorList>
    </citation>
    <scope>NUCLEOTIDE SEQUENCE</scope>
    <source>
        <strain evidence="1">Expedition CK06-06</strain>
    </source>
</reference>
<protein>
    <submittedName>
        <fullName evidence="1">Uncharacterized protein</fullName>
    </submittedName>
</protein>
<organism evidence="1">
    <name type="scientific">marine sediment metagenome</name>
    <dbReference type="NCBI Taxonomy" id="412755"/>
    <lineage>
        <taxon>unclassified sequences</taxon>
        <taxon>metagenomes</taxon>
        <taxon>ecological metagenomes</taxon>
    </lineage>
</organism>
<dbReference type="EMBL" id="BARS01046916">
    <property type="protein sequence ID" value="GAG34359.1"/>
    <property type="molecule type" value="Genomic_DNA"/>
</dbReference>
<feature type="non-terminal residue" evidence="1">
    <location>
        <position position="73"/>
    </location>
</feature>
<proteinExistence type="predicted"/>
<comment type="caution">
    <text evidence="1">The sequence shown here is derived from an EMBL/GenBank/DDBJ whole genome shotgun (WGS) entry which is preliminary data.</text>
</comment>
<name>X0WTN7_9ZZZZ</name>
<accession>X0WTN7</accession>
<sequence>MKILSTTIVMLTITIVLSGCEPGTKEKQLEKFITAHVEKIKPIRKKASLAYWNAAITGDSKDYDKFSKLQLKI</sequence>
<dbReference type="PROSITE" id="PS51257">
    <property type="entry name" value="PROKAR_LIPOPROTEIN"/>
    <property type="match status" value="1"/>
</dbReference>